<evidence type="ECO:0000313" key="1">
    <source>
        <dbReference type="EMBL" id="MCQ4635152.1"/>
    </source>
</evidence>
<proteinExistence type="predicted"/>
<accession>A0ABT1RIZ0</accession>
<dbReference type="Proteomes" id="UP001524502">
    <property type="component" value="Unassembled WGS sequence"/>
</dbReference>
<gene>
    <name evidence="1" type="ORF">NE619_00195</name>
</gene>
<keyword evidence="2" id="KW-1185">Reference proteome</keyword>
<name>A0ABT1RIZ0_9FIRM</name>
<protein>
    <submittedName>
        <fullName evidence="1">Uncharacterized protein</fullName>
    </submittedName>
</protein>
<evidence type="ECO:0000313" key="2">
    <source>
        <dbReference type="Proteomes" id="UP001524502"/>
    </source>
</evidence>
<dbReference type="RefSeq" id="WP_256130355.1">
    <property type="nucleotide sequence ID" value="NZ_JANFXK010000001.1"/>
</dbReference>
<organism evidence="1 2">
    <name type="scientific">Anaerovorax odorimutans</name>
    <dbReference type="NCBI Taxonomy" id="109327"/>
    <lineage>
        <taxon>Bacteria</taxon>
        <taxon>Bacillati</taxon>
        <taxon>Bacillota</taxon>
        <taxon>Clostridia</taxon>
        <taxon>Peptostreptococcales</taxon>
        <taxon>Anaerovoracaceae</taxon>
        <taxon>Anaerovorax</taxon>
    </lineage>
</organism>
<sequence>MKFPLKIDQQEQETLKKDPLLPIFYDNRSGNDLALYNTKSNRRFFLAERNREQRMGLALRPRYFFEANGRNIYQENYHLVAAPQSATTAPCRNR</sequence>
<reference evidence="1 2" key="1">
    <citation type="submission" date="2022-06" db="EMBL/GenBank/DDBJ databases">
        <title>Isolation of gut microbiota from human fecal samples.</title>
        <authorList>
            <person name="Pamer E.G."/>
            <person name="Barat B."/>
            <person name="Waligurski E."/>
            <person name="Medina S."/>
            <person name="Paddock L."/>
            <person name="Mostad J."/>
        </authorList>
    </citation>
    <scope>NUCLEOTIDE SEQUENCE [LARGE SCALE GENOMIC DNA]</scope>
    <source>
        <strain evidence="1 2">SL.3.17</strain>
    </source>
</reference>
<comment type="caution">
    <text evidence="1">The sequence shown here is derived from an EMBL/GenBank/DDBJ whole genome shotgun (WGS) entry which is preliminary data.</text>
</comment>
<dbReference type="EMBL" id="JANFXK010000001">
    <property type="protein sequence ID" value="MCQ4635152.1"/>
    <property type="molecule type" value="Genomic_DNA"/>
</dbReference>